<gene>
    <name evidence="2" type="ORF">C8D97_102329</name>
</gene>
<organism evidence="2 3">
    <name type="scientific">Pleionea mediterranea</name>
    <dbReference type="NCBI Taxonomy" id="523701"/>
    <lineage>
        <taxon>Bacteria</taxon>
        <taxon>Pseudomonadati</taxon>
        <taxon>Pseudomonadota</taxon>
        <taxon>Gammaproteobacteria</taxon>
        <taxon>Oceanospirillales</taxon>
        <taxon>Pleioneaceae</taxon>
        <taxon>Pleionea</taxon>
    </lineage>
</organism>
<protein>
    <submittedName>
        <fullName evidence="2">Uncharacterized protein</fullName>
    </submittedName>
</protein>
<keyword evidence="1" id="KW-1133">Transmembrane helix</keyword>
<feature type="transmembrane region" description="Helical" evidence="1">
    <location>
        <begin position="57"/>
        <end position="74"/>
    </location>
</feature>
<name>A0A316GGU0_9GAMM</name>
<sequence length="309" mass="34442">MTRHVGSTERLKPSRTPKLLPAVGSVLIMAGFISQSSPQLLEHLMSAHDARMISDNAYLIIIAGFALTLIPIIIKIRQHQQASTVISEPISPQSSAVERKTSTHNLLEKNDLFDIDESLTPTLASDFKPETLDWTPLKRGGSNFKTHLLKVVDNNKVIVKPSVQLVLFCSLFMIFGAVFSILFIVNTGEWIPGLIGSFFFLIGAAMLYLIGNPRQFDKQLGYYWKGRIKQSSPQHIQRCKDHASLNDIVALQVIQEYVTGDKSAYHSYELNLVLSDGRRLCVMDHGNKQQLLNDAEALASFLDVPLLKA</sequence>
<proteinExistence type="predicted"/>
<feature type="transmembrane region" description="Helical" evidence="1">
    <location>
        <begin position="20"/>
        <end position="37"/>
    </location>
</feature>
<dbReference type="EMBL" id="QGGU01000002">
    <property type="protein sequence ID" value="PWK53937.1"/>
    <property type="molecule type" value="Genomic_DNA"/>
</dbReference>
<feature type="transmembrane region" description="Helical" evidence="1">
    <location>
        <begin position="190"/>
        <end position="210"/>
    </location>
</feature>
<keyword evidence="3" id="KW-1185">Reference proteome</keyword>
<keyword evidence="1" id="KW-0812">Transmembrane</keyword>
<dbReference type="RefSeq" id="WP_109762055.1">
    <property type="nucleotide sequence ID" value="NZ_QGGU01000002.1"/>
</dbReference>
<dbReference type="Proteomes" id="UP000245790">
    <property type="component" value="Unassembled WGS sequence"/>
</dbReference>
<keyword evidence="1" id="KW-0472">Membrane</keyword>
<evidence type="ECO:0000313" key="2">
    <source>
        <dbReference type="EMBL" id="PWK53937.1"/>
    </source>
</evidence>
<feature type="transmembrane region" description="Helical" evidence="1">
    <location>
        <begin position="165"/>
        <end position="184"/>
    </location>
</feature>
<reference evidence="2 3" key="1">
    <citation type="submission" date="2018-05" db="EMBL/GenBank/DDBJ databases">
        <title>Genomic Encyclopedia of Type Strains, Phase IV (KMG-IV): sequencing the most valuable type-strain genomes for metagenomic binning, comparative biology and taxonomic classification.</title>
        <authorList>
            <person name="Goeker M."/>
        </authorList>
    </citation>
    <scope>NUCLEOTIDE SEQUENCE [LARGE SCALE GENOMIC DNA]</scope>
    <source>
        <strain evidence="2 3">DSM 25350</strain>
    </source>
</reference>
<evidence type="ECO:0000313" key="3">
    <source>
        <dbReference type="Proteomes" id="UP000245790"/>
    </source>
</evidence>
<comment type="caution">
    <text evidence="2">The sequence shown here is derived from an EMBL/GenBank/DDBJ whole genome shotgun (WGS) entry which is preliminary data.</text>
</comment>
<accession>A0A316GGU0</accession>
<evidence type="ECO:0000256" key="1">
    <source>
        <dbReference type="SAM" id="Phobius"/>
    </source>
</evidence>
<dbReference type="AlphaFoldDB" id="A0A316GGU0"/>
<dbReference type="OrthoDB" id="556365at2"/>